<dbReference type="InterPro" id="IPR050425">
    <property type="entry name" value="NAD(P)_dehydrat-like"/>
</dbReference>
<evidence type="ECO:0000256" key="2">
    <source>
        <dbReference type="ARBA" id="ARBA00023002"/>
    </source>
</evidence>
<dbReference type="Proteomes" id="UP000712600">
    <property type="component" value="Unassembled WGS sequence"/>
</dbReference>
<gene>
    <name evidence="4" type="ORF">F2Q69_00030917</name>
</gene>
<evidence type="ECO:0000259" key="3">
    <source>
        <dbReference type="Pfam" id="PF05368"/>
    </source>
</evidence>
<comment type="caution">
    <text evidence="4">The sequence shown here is derived from an EMBL/GenBank/DDBJ whole genome shotgun (WGS) entry which is preliminary data.</text>
</comment>
<evidence type="ECO:0000313" key="4">
    <source>
        <dbReference type="EMBL" id="KAF3585857.1"/>
    </source>
</evidence>
<keyword evidence="1" id="KW-0521">NADP</keyword>
<dbReference type="PANTHER" id="PTHR10366:SF852">
    <property type="entry name" value="CINNAMOYL-COA REDUCTASE CAD2"/>
    <property type="match status" value="1"/>
</dbReference>
<dbReference type="InterPro" id="IPR036291">
    <property type="entry name" value="NAD(P)-bd_dom_sf"/>
</dbReference>
<dbReference type="FunFam" id="3.40.50.720:FF:001172">
    <property type="entry name" value="NAD(P)-binding Rossmann-fold superfamily protein"/>
    <property type="match status" value="1"/>
</dbReference>
<dbReference type="SUPFAM" id="SSF51735">
    <property type="entry name" value="NAD(P)-binding Rossmann-fold domains"/>
    <property type="match status" value="1"/>
</dbReference>
<dbReference type="Gene3D" id="3.40.50.720">
    <property type="entry name" value="NAD(P)-binding Rossmann-like Domain"/>
    <property type="match status" value="1"/>
</dbReference>
<evidence type="ECO:0000256" key="1">
    <source>
        <dbReference type="ARBA" id="ARBA00022857"/>
    </source>
</evidence>
<dbReference type="InterPro" id="IPR008030">
    <property type="entry name" value="NmrA-like"/>
</dbReference>
<sequence>MANSGEGKVVCVTGASGYIASWLVKFLLSRGYTVKASVRDPSDPKKTQHLLSLDGAKERLHLFKADLLEEGSFDSAIDGCEGVFHTASPFYHDVKDPQTEVQEIGLDKTNGWTRERLGGCDGERIGRRWRWHEDGIWLAGLKSLSSWIGGWYGVRNRHKFEPAGIGTGSEPRSHVEMVRPVQFWASDLNWIGPV</sequence>
<dbReference type="PANTHER" id="PTHR10366">
    <property type="entry name" value="NAD DEPENDENT EPIMERASE/DEHYDRATASE"/>
    <property type="match status" value="1"/>
</dbReference>
<keyword evidence="2" id="KW-0560">Oxidoreductase</keyword>
<dbReference type="GO" id="GO:0016616">
    <property type="term" value="F:oxidoreductase activity, acting on the CH-OH group of donors, NAD or NADP as acceptor"/>
    <property type="evidence" value="ECO:0007669"/>
    <property type="project" value="TreeGrafter"/>
</dbReference>
<protein>
    <recommendedName>
        <fullName evidence="3">NmrA-like domain-containing protein</fullName>
    </recommendedName>
</protein>
<proteinExistence type="predicted"/>
<accession>A0A8S9RYG0</accession>
<feature type="domain" description="NmrA-like" evidence="3">
    <location>
        <begin position="8"/>
        <end position="91"/>
    </location>
</feature>
<dbReference type="Pfam" id="PF05368">
    <property type="entry name" value="NmrA"/>
    <property type="match status" value="1"/>
</dbReference>
<organism evidence="4 5">
    <name type="scientific">Brassica cretica</name>
    <name type="common">Mustard</name>
    <dbReference type="NCBI Taxonomy" id="69181"/>
    <lineage>
        <taxon>Eukaryota</taxon>
        <taxon>Viridiplantae</taxon>
        <taxon>Streptophyta</taxon>
        <taxon>Embryophyta</taxon>
        <taxon>Tracheophyta</taxon>
        <taxon>Spermatophyta</taxon>
        <taxon>Magnoliopsida</taxon>
        <taxon>eudicotyledons</taxon>
        <taxon>Gunneridae</taxon>
        <taxon>Pentapetalae</taxon>
        <taxon>rosids</taxon>
        <taxon>malvids</taxon>
        <taxon>Brassicales</taxon>
        <taxon>Brassicaceae</taxon>
        <taxon>Brassiceae</taxon>
        <taxon>Brassica</taxon>
    </lineage>
</organism>
<dbReference type="EMBL" id="QGKX02000088">
    <property type="protein sequence ID" value="KAF3585857.1"/>
    <property type="molecule type" value="Genomic_DNA"/>
</dbReference>
<dbReference type="AlphaFoldDB" id="A0A8S9RYG0"/>
<name>A0A8S9RYG0_BRACR</name>
<evidence type="ECO:0000313" key="5">
    <source>
        <dbReference type="Proteomes" id="UP000712600"/>
    </source>
</evidence>
<reference evidence="4" key="1">
    <citation type="submission" date="2019-12" db="EMBL/GenBank/DDBJ databases">
        <title>Genome sequencing and annotation of Brassica cretica.</title>
        <authorList>
            <person name="Studholme D.J."/>
            <person name="Sarris P."/>
        </authorList>
    </citation>
    <scope>NUCLEOTIDE SEQUENCE</scope>
    <source>
        <strain evidence="4">PFS-109/04</strain>
        <tissue evidence="4">Leaf</tissue>
    </source>
</reference>